<name>A0A419WJR6_9EURY</name>
<proteinExistence type="predicted"/>
<accession>A0A419WJR6</accession>
<dbReference type="RefSeq" id="WP_120244864.1">
    <property type="nucleotide sequence ID" value="NZ_RAPO01000002.1"/>
</dbReference>
<evidence type="ECO:0000313" key="1">
    <source>
        <dbReference type="EMBL" id="RKD95612.1"/>
    </source>
</evidence>
<comment type="caution">
    <text evidence="1">The sequence shown here is derived from an EMBL/GenBank/DDBJ whole genome shotgun (WGS) entry which is preliminary data.</text>
</comment>
<evidence type="ECO:0000313" key="2">
    <source>
        <dbReference type="Proteomes" id="UP000283805"/>
    </source>
</evidence>
<dbReference type="AlphaFoldDB" id="A0A419WJR6"/>
<sequence>MKETDVHSLILEKTDEIERDDLRNFINEILRFERSKLDRENYQYSDEYRELIEEHIEETQEQGDE</sequence>
<organism evidence="1 2">
    <name type="scientific">Halopiger aswanensis</name>
    <dbReference type="NCBI Taxonomy" id="148449"/>
    <lineage>
        <taxon>Archaea</taxon>
        <taxon>Methanobacteriati</taxon>
        <taxon>Methanobacteriota</taxon>
        <taxon>Stenosarchaea group</taxon>
        <taxon>Halobacteria</taxon>
        <taxon>Halobacteriales</taxon>
        <taxon>Natrialbaceae</taxon>
        <taxon>Halopiger</taxon>
    </lineage>
</organism>
<protein>
    <submittedName>
        <fullName evidence="1">Uncharacterized protein</fullName>
    </submittedName>
</protein>
<keyword evidence="2" id="KW-1185">Reference proteome</keyword>
<dbReference type="EMBL" id="RAPO01000002">
    <property type="protein sequence ID" value="RKD95612.1"/>
    <property type="molecule type" value="Genomic_DNA"/>
</dbReference>
<dbReference type="Proteomes" id="UP000283805">
    <property type="component" value="Unassembled WGS sequence"/>
</dbReference>
<gene>
    <name evidence="1" type="ORF">ATJ93_2473</name>
</gene>
<dbReference type="OrthoDB" id="193303at2157"/>
<reference evidence="1 2" key="1">
    <citation type="submission" date="2018-09" db="EMBL/GenBank/DDBJ databases">
        <title>Genomic Encyclopedia of Archaeal and Bacterial Type Strains, Phase II (KMG-II): from individual species to whole genera.</title>
        <authorList>
            <person name="Goeker M."/>
        </authorList>
    </citation>
    <scope>NUCLEOTIDE SEQUENCE [LARGE SCALE GENOMIC DNA]</scope>
    <source>
        <strain evidence="1 2">DSM 13151</strain>
    </source>
</reference>